<reference evidence="1 2" key="1">
    <citation type="submission" date="2020-04" db="EMBL/GenBank/DDBJ databases">
        <title>Molecular characterization of pseudomonads from Agaricus bisporus reveal novel blotch 2 pathogens in Western Europe.</title>
        <authorList>
            <person name="Taparia T."/>
            <person name="Krijger M."/>
            <person name="Haynes E."/>
            <person name="Elpinstone J.G."/>
            <person name="Noble R."/>
            <person name="Van Der Wolf J."/>
        </authorList>
    </citation>
    <scope>NUCLEOTIDE SEQUENCE [LARGE SCALE GENOMIC DNA]</scope>
    <source>
        <strain evidence="1 2">G9001</strain>
    </source>
</reference>
<accession>A0A7Y7WUD7</accession>
<comment type="caution">
    <text evidence="1">The sequence shown here is derived from an EMBL/GenBank/DDBJ whole genome shotgun (WGS) entry which is preliminary data.</text>
</comment>
<dbReference type="EMBL" id="JACAQA010000021">
    <property type="protein sequence ID" value="NWB87894.1"/>
    <property type="molecule type" value="Genomic_DNA"/>
</dbReference>
<proteinExistence type="predicted"/>
<dbReference type="RefSeq" id="WP_177102968.1">
    <property type="nucleotide sequence ID" value="NZ_JACAQA010000021.1"/>
</dbReference>
<gene>
    <name evidence="1" type="ORF">HX830_23760</name>
</gene>
<evidence type="ECO:0000313" key="2">
    <source>
        <dbReference type="Proteomes" id="UP000522864"/>
    </source>
</evidence>
<name>A0A7Y7WUD7_9PSED</name>
<protein>
    <submittedName>
        <fullName evidence="1">Uncharacterized protein</fullName>
    </submittedName>
</protein>
<dbReference type="Proteomes" id="UP000522864">
    <property type="component" value="Unassembled WGS sequence"/>
</dbReference>
<evidence type="ECO:0000313" key="1">
    <source>
        <dbReference type="EMBL" id="NWB87894.1"/>
    </source>
</evidence>
<sequence length="63" mass="6947">MNAKTHQKMMTEAQASHVRELSAVQRMDARLEVLQVPEAAQCLQSLLAAKGKLIRRPEAGASF</sequence>
<dbReference type="AlphaFoldDB" id="A0A7Y7WUD7"/>
<organism evidence="1 2">
    <name type="scientific">Pseudomonas gingeri</name>
    <dbReference type="NCBI Taxonomy" id="117681"/>
    <lineage>
        <taxon>Bacteria</taxon>
        <taxon>Pseudomonadati</taxon>
        <taxon>Pseudomonadota</taxon>
        <taxon>Gammaproteobacteria</taxon>
        <taxon>Pseudomonadales</taxon>
        <taxon>Pseudomonadaceae</taxon>
        <taxon>Pseudomonas</taxon>
    </lineage>
</organism>